<organism evidence="1 2">
    <name type="scientific">Bacillus chungangensis</name>
    <dbReference type="NCBI Taxonomy" id="587633"/>
    <lineage>
        <taxon>Bacteria</taxon>
        <taxon>Bacillati</taxon>
        <taxon>Bacillota</taxon>
        <taxon>Bacilli</taxon>
        <taxon>Bacillales</taxon>
        <taxon>Bacillaceae</taxon>
        <taxon>Bacillus</taxon>
    </lineage>
</organism>
<dbReference type="RefSeq" id="WP_307232803.1">
    <property type="nucleotide sequence ID" value="NZ_JAUSTT010000035.1"/>
</dbReference>
<proteinExistence type="predicted"/>
<gene>
    <name evidence="1" type="ORF">J2S08_004093</name>
</gene>
<evidence type="ECO:0000313" key="2">
    <source>
        <dbReference type="Proteomes" id="UP001223586"/>
    </source>
</evidence>
<dbReference type="EMBL" id="JAUSTT010000035">
    <property type="protein sequence ID" value="MDQ0178190.1"/>
    <property type="molecule type" value="Genomic_DNA"/>
</dbReference>
<reference evidence="1 2" key="1">
    <citation type="submission" date="2023-07" db="EMBL/GenBank/DDBJ databases">
        <title>Genomic Encyclopedia of Type Strains, Phase IV (KMG-IV): sequencing the most valuable type-strain genomes for metagenomic binning, comparative biology and taxonomic classification.</title>
        <authorList>
            <person name="Goeker M."/>
        </authorList>
    </citation>
    <scope>NUCLEOTIDE SEQUENCE [LARGE SCALE GENOMIC DNA]</scope>
    <source>
        <strain evidence="1 2">DSM 23837</strain>
    </source>
</reference>
<dbReference type="Proteomes" id="UP001223586">
    <property type="component" value="Unassembled WGS sequence"/>
</dbReference>
<evidence type="ECO:0000313" key="1">
    <source>
        <dbReference type="EMBL" id="MDQ0178190.1"/>
    </source>
</evidence>
<name>A0ABT9WY85_9BACI</name>
<protein>
    <submittedName>
        <fullName evidence="1">Uncharacterized protein</fullName>
    </submittedName>
</protein>
<comment type="caution">
    <text evidence="1">The sequence shown here is derived from an EMBL/GenBank/DDBJ whole genome shotgun (WGS) entry which is preliminary data.</text>
</comment>
<sequence>MQPMKIDPSLMIKDYIAMKREEGIKEGVKEVTKKMLQKKMENETVIECTGLSKEKIMLLQKELQAKYNKDFF</sequence>
<accession>A0ABT9WY85</accession>
<keyword evidence="2" id="KW-1185">Reference proteome</keyword>